<evidence type="ECO:0000256" key="1">
    <source>
        <dbReference type="SAM" id="MobiDB-lite"/>
    </source>
</evidence>
<sequence length="215" mass="24714">MPLGHGTTDTLVWHRSKKGKFSVRAAYNLGFDVSRIDSGGPSRMDPNRDLEFIWKAKVVARVKLFGWKACSNAIPTIHNLLKRKVSISTKCPQCYEEFEDVKNCLMLCDAAWITCALSDLEWCKINVWSNNCENWMRDVQNGLDTDKFQWFLKICWALWNRRCKKLAEGESEDSLQLTDRTRRYFAAFKEANGKQAKSSGVSKNARWNSPSTGKF</sequence>
<dbReference type="InterPro" id="IPR026960">
    <property type="entry name" value="RVT-Znf"/>
</dbReference>
<proteinExistence type="predicted"/>
<dbReference type="Pfam" id="PF13966">
    <property type="entry name" value="zf-RVT"/>
    <property type="match status" value="1"/>
</dbReference>
<feature type="domain" description="Reverse transcriptase zinc-binding" evidence="2">
    <location>
        <begin position="21"/>
        <end position="111"/>
    </location>
</feature>
<accession>A0AAW2TCG6</accession>
<comment type="caution">
    <text evidence="3">The sequence shown here is derived from an EMBL/GenBank/DDBJ whole genome shotgun (WGS) entry which is preliminary data.</text>
</comment>
<dbReference type="EMBL" id="JACGWN010000015">
    <property type="protein sequence ID" value="KAL0402222.1"/>
    <property type="molecule type" value="Genomic_DNA"/>
</dbReference>
<reference evidence="3" key="2">
    <citation type="journal article" date="2024" name="Plant">
        <title>Genomic evolution and insights into agronomic trait innovations of Sesamum species.</title>
        <authorList>
            <person name="Miao H."/>
            <person name="Wang L."/>
            <person name="Qu L."/>
            <person name="Liu H."/>
            <person name="Sun Y."/>
            <person name="Le M."/>
            <person name="Wang Q."/>
            <person name="Wei S."/>
            <person name="Zheng Y."/>
            <person name="Lin W."/>
            <person name="Duan Y."/>
            <person name="Cao H."/>
            <person name="Xiong S."/>
            <person name="Wang X."/>
            <person name="Wei L."/>
            <person name="Li C."/>
            <person name="Ma Q."/>
            <person name="Ju M."/>
            <person name="Zhao R."/>
            <person name="Li G."/>
            <person name="Mu C."/>
            <person name="Tian Q."/>
            <person name="Mei H."/>
            <person name="Zhang T."/>
            <person name="Gao T."/>
            <person name="Zhang H."/>
        </authorList>
    </citation>
    <scope>NUCLEOTIDE SEQUENCE</scope>
    <source>
        <strain evidence="3">KEN1</strain>
    </source>
</reference>
<name>A0AAW2TCG6_9LAMI</name>
<protein>
    <recommendedName>
        <fullName evidence="2">Reverse transcriptase zinc-binding domain-containing protein</fullName>
    </recommendedName>
</protein>
<feature type="region of interest" description="Disordered" evidence="1">
    <location>
        <begin position="193"/>
        <end position="215"/>
    </location>
</feature>
<evidence type="ECO:0000313" key="3">
    <source>
        <dbReference type="EMBL" id="KAL0402222.1"/>
    </source>
</evidence>
<dbReference type="AlphaFoldDB" id="A0AAW2TCG6"/>
<gene>
    <name evidence="3" type="ORF">Slati_4252100</name>
</gene>
<reference evidence="3" key="1">
    <citation type="submission" date="2020-06" db="EMBL/GenBank/DDBJ databases">
        <authorList>
            <person name="Li T."/>
            <person name="Hu X."/>
            <person name="Zhang T."/>
            <person name="Song X."/>
            <person name="Zhang H."/>
            <person name="Dai N."/>
            <person name="Sheng W."/>
            <person name="Hou X."/>
            <person name="Wei L."/>
        </authorList>
    </citation>
    <scope>NUCLEOTIDE SEQUENCE</scope>
    <source>
        <strain evidence="3">KEN1</strain>
        <tissue evidence="3">Leaf</tissue>
    </source>
</reference>
<evidence type="ECO:0000259" key="2">
    <source>
        <dbReference type="Pfam" id="PF13966"/>
    </source>
</evidence>
<feature type="compositionally biased region" description="Polar residues" evidence="1">
    <location>
        <begin position="195"/>
        <end position="215"/>
    </location>
</feature>
<organism evidence="3">
    <name type="scientific">Sesamum latifolium</name>
    <dbReference type="NCBI Taxonomy" id="2727402"/>
    <lineage>
        <taxon>Eukaryota</taxon>
        <taxon>Viridiplantae</taxon>
        <taxon>Streptophyta</taxon>
        <taxon>Embryophyta</taxon>
        <taxon>Tracheophyta</taxon>
        <taxon>Spermatophyta</taxon>
        <taxon>Magnoliopsida</taxon>
        <taxon>eudicotyledons</taxon>
        <taxon>Gunneridae</taxon>
        <taxon>Pentapetalae</taxon>
        <taxon>asterids</taxon>
        <taxon>lamiids</taxon>
        <taxon>Lamiales</taxon>
        <taxon>Pedaliaceae</taxon>
        <taxon>Sesamum</taxon>
    </lineage>
</organism>